<dbReference type="InterPro" id="IPR011009">
    <property type="entry name" value="Kinase-like_dom_sf"/>
</dbReference>
<sequence length="254" mass="29614">MKLVLNPSYRRLEKLMETLPLSFPTLGVCIYKGRNELRKFSCEGKEYVVKNYKVPIFINRIAYTFFRPGKARRAYEYALKLRAMGIDTPEPVAYIEIKEGGLLCYSYFVSECCPYPHLMREFDNGGVAGREAVLKAFAAFTVNLHEKGVFHLDYSSGNILFDRYDGDIHFSILDLNRMRFVPMTPKMCLSNFTRFSRDEEVVRYVVAEYARLRGWDPGASVEAALVPHREFWSRIARKDARRDARRRRRESLTS</sequence>
<keyword evidence="1" id="KW-0808">Transferase</keyword>
<dbReference type="SUPFAM" id="SSF56112">
    <property type="entry name" value="Protein kinase-like (PK-like)"/>
    <property type="match status" value="1"/>
</dbReference>
<reference evidence="1" key="1">
    <citation type="journal article" date="2021" name="PeerJ">
        <title>Extensive microbial diversity within the chicken gut microbiome revealed by metagenomics and culture.</title>
        <authorList>
            <person name="Gilroy R."/>
            <person name="Ravi A."/>
            <person name="Getino M."/>
            <person name="Pursley I."/>
            <person name="Horton D.L."/>
            <person name="Alikhan N.F."/>
            <person name="Baker D."/>
            <person name="Gharbi K."/>
            <person name="Hall N."/>
            <person name="Watson M."/>
            <person name="Adriaenssens E.M."/>
            <person name="Foster-Nyarko E."/>
            <person name="Jarju S."/>
            <person name="Secka A."/>
            <person name="Antonio M."/>
            <person name="Oren A."/>
            <person name="Chaudhuri R.R."/>
            <person name="La Ragione R."/>
            <person name="Hildebrand F."/>
            <person name="Pallen M.J."/>
        </authorList>
    </citation>
    <scope>NUCLEOTIDE SEQUENCE</scope>
    <source>
        <strain evidence="1">CHK121-7720</strain>
    </source>
</reference>
<dbReference type="InterPro" id="IPR008266">
    <property type="entry name" value="Tyr_kinase_AS"/>
</dbReference>
<accession>A0A921SVM8</accession>
<dbReference type="GO" id="GO:0004672">
    <property type="term" value="F:protein kinase activity"/>
    <property type="evidence" value="ECO:0007669"/>
    <property type="project" value="InterPro"/>
</dbReference>
<dbReference type="Pfam" id="PF06293">
    <property type="entry name" value="Kdo"/>
    <property type="match status" value="1"/>
</dbReference>
<dbReference type="AlphaFoldDB" id="A0A921SVM8"/>
<comment type="caution">
    <text evidence="1">The sequence shown here is derived from an EMBL/GenBank/DDBJ whole genome shotgun (WGS) entry which is preliminary data.</text>
</comment>
<evidence type="ECO:0000313" key="1">
    <source>
        <dbReference type="EMBL" id="HJG89467.1"/>
    </source>
</evidence>
<dbReference type="RefSeq" id="WP_273306530.1">
    <property type="nucleotide sequence ID" value="NZ_DYUD01000024.1"/>
</dbReference>
<dbReference type="EMBL" id="DYUD01000024">
    <property type="protein sequence ID" value="HJG89467.1"/>
    <property type="molecule type" value="Genomic_DNA"/>
</dbReference>
<keyword evidence="1" id="KW-0418">Kinase</keyword>
<name>A0A921SVM8_9BACT</name>
<organism evidence="1 2">
    <name type="scientific">Barnesiella viscericola</name>
    <dbReference type="NCBI Taxonomy" id="397865"/>
    <lineage>
        <taxon>Bacteria</taxon>
        <taxon>Pseudomonadati</taxon>
        <taxon>Bacteroidota</taxon>
        <taxon>Bacteroidia</taxon>
        <taxon>Bacteroidales</taxon>
        <taxon>Barnesiellaceae</taxon>
        <taxon>Barnesiella</taxon>
    </lineage>
</organism>
<dbReference type="Gene3D" id="1.10.510.10">
    <property type="entry name" value="Transferase(Phosphotransferase) domain 1"/>
    <property type="match status" value="1"/>
</dbReference>
<protein>
    <submittedName>
        <fullName evidence="1">Lipopolysaccharide kinase InaA family protein</fullName>
    </submittedName>
</protein>
<reference evidence="1" key="2">
    <citation type="submission" date="2021-09" db="EMBL/GenBank/DDBJ databases">
        <authorList>
            <person name="Gilroy R."/>
        </authorList>
    </citation>
    <scope>NUCLEOTIDE SEQUENCE</scope>
    <source>
        <strain evidence="1">CHK121-7720</strain>
    </source>
</reference>
<dbReference type="Proteomes" id="UP000757103">
    <property type="component" value="Unassembled WGS sequence"/>
</dbReference>
<evidence type="ECO:0000313" key="2">
    <source>
        <dbReference type="Proteomes" id="UP000757103"/>
    </source>
</evidence>
<gene>
    <name evidence="1" type="ORF">K8U91_08375</name>
</gene>
<proteinExistence type="predicted"/>
<dbReference type="PROSITE" id="PS00109">
    <property type="entry name" value="PROTEIN_KINASE_TYR"/>
    <property type="match status" value="1"/>
</dbReference>